<keyword evidence="2" id="KW-1185">Reference proteome</keyword>
<proteinExistence type="predicted"/>
<name>A0A0F7KYH2_9SPHN</name>
<dbReference type="InterPro" id="IPR013433">
    <property type="entry name" value="PHA_gran_rgn"/>
</dbReference>
<protein>
    <submittedName>
        <fullName evidence="1">Uncharacterized protein</fullName>
    </submittedName>
</protein>
<dbReference type="AlphaFoldDB" id="A0A0F7KYH2"/>
<sequence length="103" mass="11228">MEVAIPHALERAEVRRRLKANSHEIADHIPGGMATVATDWPSEDRMAMTISAIGQSIIGHIDVEESRVVVVFDLPPALGFLQPIIESAVRQQGDKLIEPPRAG</sequence>
<dbReference type="OrthoDB" id="8853368at2"/>
<dbReference type="Pfam" id="PF09650">
    <property type="entry name" value="PHA_gran_rgn"/>
    <property type="match status" value="1"/>
</dbReference>
<evidence type="ECO:0000313" key="2">
    <source>
        <dbReference type="Proteomes" id="UP000034392"/>
    </source>
</evidence>
<evidence type="ECO:0000313" key="1">
    <source>
        <dbReference type="EMBL" id="AKH43865.1"/>
    </source>
</evidence>
<reference evidence="1" key="1">
    <citation type="submission" date="2015-05" db="EMBL/GenBank/DDBJ databases">
        <title>The complete genome of Altererythrobacter atlanticus strain 26DY36.</title>
        <authorList>
            <person name="Wu Y.-H."/>
            <person name="Cheng H."/>
            <person name="Wu X.-W."/>
        </authorList>
    </citation>
    <scope>NUCLEOTIDE SEQUENCE [LARGE SCALE GENOMIC DNA]</scope>
    <source>
        <strain evidence="1">26DY36</strain>
    </source>
</reference>
<gene>
    <name evidence="1" type="ORF">WYH_02837</name>
</gene>
<dbReference type="EMBL" id="CP011452">
    <property type="protein sequence ID" value="AKH43865.1"/>
    <property type="molecule type" value="Genomic_DNA"/>
</dbReference>
<organism evidence="1 2">
    <name type="scientific">Croceibacterium atlanticum</name>
    <dbReference type="NCBI Taxonomy" id="1267766"/>
    <lineage>
        <taxon>Bacteria</taxon>
        <taxon>Pseudomonadati</taxon>
        <taxon>Pseudomonadota</taxon>
        <taxon>Alphaproteobacteria</taxon>
        <taxon>Sphingomonadales</taxon>
        <taxon>Erythrobacteraceae</taxon>
        <taxon>Croceibacterium</taxon>
    </lineage>
</organism>
<dbReference type="PATRIC" id="fig|1267766.3.peg.2874"/>
<dbReference type="STRING" id="1267766.WYH_02837"/>
<dbReference type="RefSeq" id="WP_046904316.1">
    <property type="nucleotide sequence ID" value="NZ_CP011452.2"/>
</dbReference>
<dbReference type="Proteomes" id="UP000034392">
    <property type="component" value="Chromosome"/>
</dbReference>
<accession>A0A0F7KYH2</accession>
<dbReference type="KEGG" id="aay:WYH_02837"/>